<comment type="caution">
    <text evidence="2">The sequence shown here is derived from an EMBL/GenBank/DDBJ whole genome shotgun (WGS) entry which is preliminary data.</text>
</comment>
<evidence type="ECO:0000256" key="1">
    <source>
        <dbReference type="SAM" id="Phobius"/>
    </source>
</evidence>
<dbReference type="EMBL" id="LGBR01000001">
    <property type="protein sequence ID" value="KOY53172.1"/>
    <property type="molecule type" value="Genomic_DNA"/>
</dbReference>
<proteinExistence type="predicted"/>
<dbReference type="AlphaFoldDB" id="A0A0M9CIE9"/>
<organism evidence="2 3">
    <name type="scientific">Polaribacter dokdonensis DSW-5</name>
    <dbReference type="NCBI Taxonomy" id="1300348"/>
    <lineage>
        <taxon>Bacteria</taxon>
        <taxon>Pseudomonadati</taxon>
        <taxon>Bacteroidota</taxon>
        <taxon>Flavobacteriia</taxon>
        <taxon>Flavobacteriales</taxon>
        <taxon>Flavobacteriaceae</taxon>
    </lineage>
</organism>
<dbReference type="PATRIC" id="fig|1300348.6.peg.2735"/>
<protein>
    <submittedName>
        <fullName evidence="2">Uncharacterized protein</fullName>
    </submittedName>
</protein>
<keyword evidence="1" id="KW-0812">Transmembrane</keyword>
<evidence type="ECO:0000313" key="2">
    <source>
        <dbReference type="EMBL" id="KOY53172.1"/>
    </source>
</evidence>
<keyword evidence="1" id="KW-1133">Transmembrane helix</keyword>
<name>A0A0M9CIE9_9FLAO</name>
<keyword evidence="1" id="KW-0472">Membrane</keyword>
<sequence length="42" mass="4762">MLYSTTSVNVFFKKMLKLISVLKFKPLLVLIVVLLNIHSVNG</sequence>
<gene>
    <name evidence="2" type="ORF">I602_2732</name>
</gene>
<dbReference type="STRING" id="1300348.I602_2732"/>
<evidence type="ECO:0000313" key="3">
    <source>
        <dbReference type="Proteomes" id="UP000037716"/>
    </source>
</evidence>
<accession>A0A0M9CIE9</accession>
<dbReference type="Proteomes" id="UP000037716">
    <property type="component" value="Unassembled WGS sequence"/>
</dbReference>
<feature type="transmembrane region" description="Helical" evidence="1">
    <location>
        <begin position="21"/>
        <end position="40"/>
    </location>
</feature>
<reference evidence="2 3" key="1">
    <citation type="submission" date="2015-07" db="EMBL/GenBank/DDBJ databases">
        <title>Genome of Polaribacter dokdonenesis DSW-5, isolated from seawater off Dokdo in Korea.</title>
        <authorList>
            <person name="Yoon K."/>
            <person name="Song J.Y."/>
            <person name="Kim J.F."/>
        </authorList>
    </citation>
    <scope>NUCLEOTIDE SEQUENCE [LARGE SCALE GENOMIC DNA]</scope>
    <source>
        <strain evidence="2 3">DSW-5</strain>
    </source>
</reference>